<gene>
    <name evidence="2" type="ORF">DW322_19500</name>
</gene>
<keyword evidence="1" id="KW-0472">Membrane</keyword>
<evidence type="ECO:0000313" key="2">
    <source>
        <dbReference type="EMBL" id="TXG91963.1"/>
    </source>
</evidence>
<comment type="caution">
    <text evidence="2">The sequence shown here is derived from an EMBL/GenBank/DDBJ whole genome shotgun (WGS) entry which is preliminary data.</text>
</comment>
<dbReference type="Proteomes" id="UP000471120">
    <property type="component" value="Unassembled WGS sequence"/>
</dbReference>
<reference evidence="2 3" key="1">
    <citation type="submission" date="2018-07" db="EMBL/GenBank/DDBJ databases">
        <title>Genome sequence of Rhodococcus rhodnii ATCC 35071 from Rhodnius prolixus.</title>
        <authorList>
            <person name="Patel V."/>
            <person name="Vogel K.J."/>
        </authorList>
    </citation>
    <scope>NUCLEOTIDE SEQUENCE [LARGE SCALE GENOMIC DNA]</scope>
    <source>
        <strain evidence="2 3">ATCC 35071</strain>
    </source>
</reference>
<accession>A0A6P2CI16</accession>
<protein>
    <submittedName>
        <fullName evidence="2">Uncharacterized protein</fullName>
    </submittedName>
</protein>
<evidence type="ECO:0000256" key="1">
    <source>
        <dbReference type="SAM" id="Phobius"/>
    </source>
</evidence>
<keyword evidence="1" id="KW-0812">Transmembrane</keyword>
<feature type="transmembrane region" description="Helical" evidence="1">
    <location>
        <begin position="35"/>
        <end position="58"/>
    </location>
</feature>
<keyword evidence="1" id="KW-1133">Transmembrane helix</keyword>
<sequence length="76" mass="7672">MCAVAAVVVWLTAASTERLAPLAEGTPPFDATVYSGAAIGGSVALATLAALFVVAVVSTRPRTRPADRAEFSPAGR</sequence>
<organism evidence="2 3">
    <name type="scientific">Rhodococcus rhodnii</name>
    <dbReference type="NCBI Taxonomy" id="38312"/>
    <lineage>
        <taxon>Bacteria</taxon>
        <taxon>Bacillati</taxon>
        <taxon>Actinomycetota</taxon>
        <taxon>Actinomycetes</taxon>
        <taxon>Mycobacteriales</taxon>
        <taxon>Nocardiaceae</taxon>
        <taxon>Rhodococcus</taxon>
    </lineage>
</organism>
<dbReference type="EMBL" id="QRCM01000001">
    <property type="protein sequence ID" value="TXG91963.1"/>
    <property type="molecule type" value="Genomic_DNA"/>
</dbReference>
<evidence type="ECO:0000313" key="3">
    <source>
        <dbReference type="Proteomes" id="UP000471120"/>
    </source>
</evidence>
<dbReference type="AlphaFoldDB" id="A0A6P2CI16"/>
<proteinExistence type="predicted"/>
<name>A0A6P2CI16_9NOCA</name>